<dbReference type="PANTHER" id="PTHR33162">
    <property type="entry name" value="SEC-INDEPENDENT PROTEIN TRANSLOCASE PROTEIN TATA, CHLOROPLASTIC"/>
    <property type="match status" value="1"/>
</dbReference>
<dbReference type="Gene3D" id="1.20.5.3310">
    <property type="match status" value="1"/>
</dbReference>
<evidence type="ECO:0000256" key="4">
    <source>
        <dbReference type="ARBA" id="ARBA00022519"/>
    </source>
</evidence>
<keyword evidence="13" id="KW-1185">Reference proteome</keyword>
<dbReference type="RefSeq" id="WP_180158167.1">
    <property type="nucleotide sequence ID" value="NZ_JACCEM010000012.1"/>
</dbReference>
<keyword evidence="9 10" id="KW-0472">Membrane</keyword>
<dbReference type="GO" id="GO:0008320">
    <property type="term" value="F:protein transmembrane transporter activity"/>
    <property type="evidence" value="ECO:0007669"/>
    <property type="project" value="UniProtKB-UniRule"/>
</dbReference>
<dbReference type="AlphaFoldDB" id="A0A853G5A0"/>
<dbReference type="EMBL" id="JACCEM010000012">
    <property type="protein sequence ID" value="NYT51489.1"/>
    <property type="molecule type" value="Genomic_DNA"/>
</dbReference>
<evidence type="ECO:0000256" key="1">
    <source>
        <dbReference type="ARBA" id="ARBA00004167"/>
    </source>
</evidence>
<comment type="subunit">
    <text evidence="10">The Tat system comprises two distinct complexes: a TatABC complex, containing multiple copies of TatA, TatB and TatC subunits, and a separate TatA complex, containing only TatA subunits. Substrates initially bind to the TatABC complex, which probably triggers association of the separate TatA complex to form the active translocon.</text>
</comment>
<keyword evidence="8 10" id="KW-0811">Translocation</keyword>
<name>A0A853G5A0_9BURK</name>
<gene>
    <name evidence="10 12" type="primary">tatB</name>
    <name evidence="12" type="ORF">H0A72_19425</name>
</gene>
<keyword evidence="2 10" id="KW-0813">Transport</keyword>
<dbReference type="NCBIfam" id="TIGR01410">
    <property type="entry name" value="tatB"/>
    <property type="match status" value="1"/>
</dbReference>
<dbReference type="GO" id="GO:0033281">
    <property type="term" value="C:TAT protein transport complex"/>
    <property type="evidence" value="ECO:0007669"/>
    <property type="project" value="UniProtKB-UniRule"/>
</dbReference>
<protein>
    <recommendedName>
        <fullName evidence="10">Sec-independent protein translocase protein TatB</fullName>
    </recommendedName>
</protein>
<feature type="compositionally biased region" description="Polar residues" evidence="11">
    <location>
        <begin position="73"/>
        <end position="86"/>
    </location>
</feature>
<comment type="subcellular location">
    <subcellularLocation>
        <location evidence="10">Cell membrane</location>
        <topology evidence="10">Single-pass membrane protein</topology>
    </subcellularLocation>
    <subcellularLocation>
        <location evidence="1">Membrane</location>
        <topology evidence="1">Single-pass membrane protein</topology>
    </subcellularLocation>
</comment>
<evidence type="ECO:0000256" key="6">
    <source>
        <dbReference type="ARBA" id="ARBA00022927"/>
    </source>
</evidence>
<keyword evidence="6 10" id="KW-0653">Protein transport</keyword>
<comment type="similarity">
    <text evidence="10">Belongs to the TatB family.</text>
</comment>
<dbReference type="Pfam" id="PF02416">
    <property type="entry name" value="TatA_B_E"/>
    <property type="match status" value="1"/>
</dbReference>
<evidence type="ECO:0000256" key="5">
    <source>
        <dbReference type="ARBA" id="ARBA00022692"/>
    </source>
</evidence>
<evidence type="ECO:0000256" key="9">
    <source>
        <dbReference type="ARBA" id="ARBA00023136"/>
    </source>
</evidence>
<keyword evidence="7 10" id="KW-1133">Transmembrane helix</keyword>
<dbReference type="Proteomes" id="UP000559809">
    <property type="component" value="Unassembled WGS sequence"/>
</dbReference>
<comment type="function">
    <text evidence="10">Part of the twin-arginine translocation (Tat) system that transports large folded proteins containing a characteristic twin-arginine motif in their signal peptide across membranes. Together with TatC, TatB is part of a receptor directly interacting with Tat signal peptides. TatB may form an oligomeric binding site that transiently accommodates folded Tat precursor proteins before their translocation.</text>
</comment>
<evidence type="ECO:0000256" key="11">
    <source>
        <dbReference type="SAM" id="MobiDB-lite"/>
    </source>
</evidence>
<evidence type="ECO:0000313" key="12">
    <source>
        <dbReference type="EMBL" id="NYT51489.1"/>
    </source>
</evidence>
<evidence type="ECO:0000256" key="7">
    <source>
        <dbReference type="ARBA" id="ARBA00022989"/>
    </source>
</evidence>
<evidence type="ECO:0000256" key="3">
    <source>
        <dbReference type="ARBA" id="ARBA00022475"/>
    </source>
</evidence>
<evidence type="ECO:0000256" key="8">
    <source>
        <dbReference type="ARBA" id="ARBA00023010"/>
    </source>
</evidence>
<feature type="compositionally biased region" description="Basic and acidic residues" evidence="11">
    <location>
        <begin position="160"/>
        <end position="169"/>
    </location>
</feature>
<accession>A0A853G5A0</accession>
<evidence type="ECO:0000256" key="2">
    <source>
        <dbReference type="ARBA" id="ARBA00022448"/>
    </source>
</evidence>
<dbReference type="HAMAP" id="MF_00237">
    <property type="entry name" value="TatB"/>
    <property type="match status" value="1"/>
</dbReference>
<proteinExistence type="inferred from homology"/>
<dbReference type="PANTHER" id="PTHR33162:SF1">
    <property type="entry name" value="SEC-INDEPENDENT PROTEIN TRANSLOCASE PROTEIN TATA, CHLOROPLASTIC"/>
    <property type="match status" value="1"/>
</dbReference>
<dbReference type="PRINTS" id="PR01506">
    <property type="entry name" value="TATBPROTEIN"/>
</dbReference>
<dbReference type="GO" id="GO:0043953">
    <property type="term" value="P:protein transport by the Tat complex"/>
    <property type="evidence" value="ECO:0007669"/>
    <property type="project" value="UniProtKB-UniRule"/>
</dbReference>
<comment type="caution">
    <text evidence="12">The sequence shown here is derived from an EMBL/GenBank/DDBJ whole genome shotgun (WGS) entry which is preliminary data.</text>
</comment>
<evidence type="ECO:0000256" key="10">
    <source>
        <dbReference type="HAMAP-Rule" id="MF_00237"/>
    </source>
</evidence>
<keyword evidence="5 10" id="KW-0812">Transmembrane</keyword>
<keyword evidence="4" id="KW-0997">Cell inner membrane</keyword>
<evidence type="ECO:0000313" key="13">
    <source>
        <dbReference type="Proteomes" id="UP000559809"/>
    </source>
</evidence>
<feature type="region of interest" description="Disordered" evidence="11">
    <location>
        <begin position="67"/>
        <end position="169"/>
    </location>
</feature>
<dbReference type="InterPro" id="IPR003369">
    <property type="entry name" value="TatA/B/E"/>
</dbReference>
<dbReference type="InterPro" id="IPR018448">
    <property type="entry name" value="TatB"/>
</dbReference>
<feature type="compositionally biased region" description="Low complexity" evidence="11">
    <location>
        <begin position="115"/>
        <end position="154"/>
    </location>
</feature>
<reference evidence="12 13" key="1">
    <citation type="submission" date="2020-07" db="EMBL/GenBank/DDBJ databases">
        <title>Taxonomic revisions and descriptions of new bacterial species based on genomic comparisons in the high-G+C-content subgroup of the family Alcaligenaceae.</title>
        <authorList>
            <person name="Szabo A."/>
            <person name="Felfoldi T."/>
        </authorList>
    </citation>
    <scope>NUCLEOTIDE SEQUENCE [LARGE SCALE GENOMIC DNA]</scope>
    <source>
        <strain evidence="12 13">LMG 24012</strain>
    </source>
</reference>
<sequence length="169" mass="17376">MFDVSFSELMLIGVIALIVIGPERLPKVARTIGHLVGRAQRYVSDVKSDIQREMDLDELNNLKGQMEEAAKSVKSSMQEASDSLRQPLSEAEQALKEASASVESLVDSARAQMSGPETTAAPAAEPAKPAAAPATLPAGNGAAAPSAGADIQPAGTAGPDTKDKPGAPT</sequence>
<keyword evidence="3 10" id="KW-1003">Cell membrane</keyword>
<organism evidence="12 13">
    <name type="scientific">Parapusillimonas granuli</name>
    <dbReference type="NCBI Taxonomy" id="380911"/>
    <lineage>
        <taxon>Bacteria</taxon>
        <taxon>Pseudomonadati</taxon>
        <taxon>Pseudomonadota</taxon>
        <taxon>Betaproteobacteria</taxon>
        <taxon>Burkholderiales</taxon>
        <taxon>Alcaligenaceae</taxon>
        <taxon>Parapusillimonas</taxon>
    </lineage>
</organism>